<evidence type="ECO:0000313" key="2">
    <source>
        <dbReference type="Proteomes" id="UP000467841"/>
    </source>
</evidence>
<proteinExistence type="predicted"/>
<sequence>MNHLSRRYEPDPVRFTRMEDYEVCEKQLLDTLTNVVQRREHLMSSHLSSYEASTMQQSIGGAFVNDVVEGWLPENGPTQAHLFDASAHSNQLRELSSAMYEPLLQGSSSSSNQNNMNECHVANHNGEMFSEWAQAYSSPGLFASMHQHGGVGPSIEEMMPGQQSEIPAVTTEALADHEVADYETRVPQLSSQ</sequence>
<dbReference type="AlphaFoldDB" id="A0A6D2K7T2"/>
<dbReference type="EMBL" id="CACVBM020001384">
    <property type="protein sequence ID" value="CAA7047896.1"/>
    <property type="molecule type" value="Genomic_DNA"/>
</dbReference>
<comment type="caution">
    <text evidence="1">The sequence shown here is derived from an EMBL/GenBank/DDBJ whole genome shotgun (WGS) entry which is preliminary data.</text>
</comment>
<organism evidence="1 2">
    <name type="scientific">Microthlaspi erraticum</name>
    <dbReference type="NCBI Taxonomy" id="1685480"/>
    <lineage>
        <taxon>Eukaryota</taxon>
        <taxon>Viridiplantae</taxon>
        <taxon>Streptophyta</taxon>
        <taxon>Embryophyta</taxon>
        <taxon>Tracheophyta</taxon>
        <taxon>Spermatophyta</taxon>
        <taxon>Magnoliopsida</taxon>
        <taxon>eudicotyledons</taxon>
        <taxon>Gunneridae</taxon>
        <taxon>Pentapetalae</taxon>
        <taxon>rosids</taxon>
        <taxon>malvids</taxon>
        <taxon>Brassicales</taxon>
        <taxon>Brassicaceae</taxon>
        <taxon>Coluteocarpeae</taxon>
        <taxon>Microthlaspi</taxon>
    </lineage>
</organism>
<accession>A0A6D2K7T2</accession>
<dbReference type="OrthoDB" id="1898716at2759"/>
<keyword evidence="2" id="KW-1185">Reference proteome</keyword>
<reference evidence="1" key="1">
    <citation type="submission" date="2020-01" db="EMBL/GenBank/DDBJ databases">
        <authorList>
            <person name="Mishra B."/>
        </authorList>
    </citation>
    <scope>NUCLEOTIDE SEQUENCE [LARGE SCALE GENOMIC DNA]</scope>
</reference>
<evidence type="ECO:0008006" key="3">
    <source>
        <dbReference type="Google" id="ProtNLM"/>
    </source>
</evidence>
<evidence type="ECO:0000313" key="1">
    <source>
        <dbReference type="EMBL" id="CAA7047896.1"/>
    </source>
</evidence>
<dbReference type="Proteomes" id="UP000467841">
    <property type="component" value="Unassembled WGS sequence"/>
</dbReference>
<protein>
    <recommendedName>
        <fullName evidence="3">MADS-box domain-containing protein</fullName>
    </recommendedName>
</protein>
<name>A0A6D2K7T2_9BRAS</name>
<gene>
    <name evidence="1" type="ORF">MERR_LOCUS35131</name>
</gene>